<keyword evidence="1" id="KW-0812">Transmembrane</keyword>
<evidence type="ECO:0000256" key="1">
    <source>
        <dbReference type="SAM" id="Phobius"/>
    </source>
</evidence>
<reference evidence="2 3" key="1">
    <citation type="submission" date="2019-01" db="EMBL/GenBank/DDBJ databases">
        <authorList>
            <person name="Ramaprasad A."/>
        </authorList>
    </citation>
    <scope>NUCLEOTIDE SEQUENCE [LARGE SCALE GENOMIC DNA]</scope>
</reference>
<keyword evidence="1" id="KW-1133">Transmembrane helix</keyword>
<dbReference type="AlphaFoldDB" id="A0A449BUI0"/>
<proteinExistence type="predicted"/>
<accession>A0A449BUI0</accession>
<keyword evidence="1" id="KW-0472">Membrane</keyword>
<sequence length="288" mass="33392">MGQSSSNIKDVYKEINTLDGEFGVMTNGSEYANSLIKNYCRYTNPSLNGLCYGYLHSASSGVAYLLKNLMKYGLDYDKLAEYAILFLSYKLNRHPEDKNKFAKLNDFFTYRMRFEKHYNNKIKGNGPTYKEIIDRKKDLMNMNIKEIYKFNDPFSTLCKLYNEINKNNLDCKKCSEDANKFADQFNELNNDSNINGNTSYSKLLSTLSDDYYNLKKICENDPSSNFPTLSPVKTPPNKLLPALSTFSVIPAFFGIAYKYSLFGIDKLFQRQYIRKKLKQVKKKMKLNI</sequence>
<dbReference type="Pfam" id="PF06022">
    <property type="entry name" value="Cir_Bir_Yir"/>
    <property type="match status" value="1"/>
</dbReference>
<dbReference type="VEuPathDB" id="PlasmoDB:PVVCY_1100070"/>
<dbReference type="RefSeq" id="XP_037490598.1">
    <property type="nucleotide sequence ID" value="XM_037634505.1"/>
</dbReference>
<dbReference type="EMBL" id="LR215067">
    <property type="protein sequence ID" value="VEV57127.1"/>
    <property type="molecule type" value="Genomic_DNA"/>
</dbReference>
<name>A0A449BUI0_PLAVN</name>
<dbReference type="Proteomes" id="UP000290582">
    <property type="component" value="Chromosome PVVCY_11"/>
</dbReference>
<evidence type="ECO:0000313" key="3">
    <source>
        <dbReference type="Proteomes" id="UP000290582"/>
    </source>
</evidence>
<dbReference type="InterPro" id="IPR006477">
    <property type="entry name" value="Yir_bir_cir"/>
</dbReference>
<dbReference type="GeneID" id="59893093"/>
<feature type="transmembrane region" description="Helical" evidence="1">
    <location>
        <begin position="239"/>
        <end position="260"/>
    </location>
</feature>
<evidence type="ECO:0000313" key="2">
    <source>
        <dbReference type="EMBL" id="VEV57127.1"/>
    </source>
</evidence>
<gene>
    <name evidence="2" type="ORF">PVVCY_1100070</name>
</gene>
<dbReference type="NCBIfam" id="TIGR01590">
    <property type="entry name" value="yir-bir-cir_Pla"/>
    <property type="match status" value="1"/>
</dbReference>
<organism evidence="2 3">
    <name type="scientific">Plasmodium vinckei vinckei</name>
    <dbReference type="NCBI Taxonomy" id="54757"/>
    <lineage>
        <taxon>Eukaryota</taxon>
        <taxon>Sar</taxon>
        <taxon>Alveolata</taxon>
        <taxon>Apicomplexa</taxon>
        <taxon>Aconoidasida</taxon>
        <taxon>Haemosporida</taxon>
        <taxon>Plasmodiidae</taxon>
        <taxon>Plasmodium</taxon>
        <taxon>Plasmodium (Vinckeia)</taxon>
    </lineage>
</organism>
<dbReference type="OrthoDB" id="372865at2759"/>
<protein>
    <submittedName>
        <fullName evidence="2">CIR protein PIR protein</fullName>
    </submittedName>
</protein>
<dbReference type="KEGG" id="pvv:PVVCY_1100070"/>